<evidence type="ECO:0000313" key="7">
    <source>
        <dbReference type="Proteomes" id="UP000001932"/>
    </source>
</evidence>
<evidence type="ECO:0000259" key="4">
    <source>
        <dbReference type="PROSITE" id="PS50949"/>
    </source>
</evidence>
<dbReference type="eggNOG" id="COG2188">
    <property type="taxonomic scope" value="Bacteria"/>
</dbReference>
<dbReference type="PANTHER" id="PTHR44846:SF1">
    <property type="entry name" value="MANNOSYL-D-GLYCERATE TRANSPORT_METABOLISM SYSTEM REPRESSOR MNGR-RELATED"/>
    <property type="match status" value="1"/>
</dbReference>
<keyword evidence="1" id="KW-0805">Transcription regulation</keyword>
<dbReference type="SUPFAM" id="SSF64288">
    <property type="entry name" value="Chorismate lyase-like"/>
    <property type="match status" value="1"/>
</dbReference>
<dbReference type="InterPro" id="IPR011663">
    <property type="entry name" value="UTRA"/>
</dbReference>
<evidence type="ECO:0000313" key="8">
    <source>
        <dbReference type="Proteomes" id="UP000245838"/>
    </source>
</evidence>
<dbReference type="AlphaFoldDB" id="Q2NRB0"/>
<reference evidence="6 8" key="2">
    <citation type="submission" date="2015-05" db="EMBL/GenBank/DDBJ databases">
        <authorList>
            <person name="Goodhead I."/>
        </authorList>
    </citation>
    <scope>NUCLEOTIDE SEQUENCE [LARGE SCALE GENOMIC DNA]</scope>
    <source>
        <strain evidence="6">B4</strain>
        <strain evidence="8">morsitans</strain>
    </source>
</reference>
<dbReference type="Gene3D" id="3.40.1410.10">
    <property type="entry name" value="Chorismate lyase-like"/>
    <property type="match status" value="1"/>
</dbReference>
<evidence type="ECO:0000313" key="5">
    <source>
        <dbReference type="EMBL" id="BAE75315.1"/>
    </source>
</evidence>
<protein>
    <submittedName>
        <fullName evidence="6">Mannosyl-D-glycerate transport/metabolism system repressor MngR</fullName>
    </submittedName>
</protein>
<feature type="domain" description="HTH gntR-type" evidence="4">
    <location>
        <begin position="49"/>
        <end position="117"/>
    </location>
</feature>
<evidence type="ECO:0000256" key="1">
    <source>
        <dbReference type="ARBA" id="ARBA00023015"/>
    </source>
</evidence>
<dbReference type="Pfam" id="PF00392">
    <property type="entry name" value="GntR"/>
    <property type="match status" value="1"/>
</dbReference>
<organism evidence="5 7">
    <name type="scientific">Sodalis glossinidius (strain morsitans)</name>
    <dbReference type="NCBI Taxonomy" id="343509"/>
    <lineage>
        <taxon>Bacteria</taxon>
        <taxon>Pseudomonadati</taxon>
        <taxon>Pseudomonadota</taxon>
        <taxon>Gammaproteobacteria</taxon>
        <taxon>Enterobacterales</taxon>
        <taxon>Bruguierivoracaceae</taxon>
        <taxon>Sodalis</taxon>
    </lineage>
</organism>
<evidence type="ECO:0000256" key="3">
    <source>
        <dbReference type="ARBA" id="ARBA00023163"/>
    </source>
</evidence>
<dbReference type="HOGENOM" id="CLU_063236_4_2_6"/>
<dbReference type="SUPFAM" id="SSF46785">
    <property type="entry name" value="Winged helix' DNA-binding domain"/>
    <property type="match status" value="1"/>
</dbReference>
<keyword evidence="3" id="KW-0804">Transcription</keyword>
<evidence type="ECO:0000256" key="2">
    <source>
        <dbReference type="ARBA" id="ARBA00023125"/>
    </source>
</evidence>
<dbReference type="InterPro" id="IPR000524">
    <property type="entry name" value="Tscrpt_reg_HTH_GntR"/>
</dbReference>
<dbReference type="PROSITE" id="PS50949">
    <property type="entry name" value="HTH_GNTR"/>
    <property type="match status" value="1"/>
</dbReference>
<dbReference type="SMART" id="SM00345">
    <property type="entry name" value="HTH_GNTR"/>
    <property type="match status" value="1"/>
</dbReference>
<dbReference type="EMBL" id="LN854557">
    <property type="protein sequence ID" value="CRL46325.1"/>
    <property type="molecule type" value="Genomic_DNA"/>
</dbReference>
<dbReference type="GO" id="GO:0045892">
    <property type="term" value="P:negative regulation of DNA-templated transcription"/>
    <property type="evidence" value="ECO:0007669"/>
    <property type="project" value="TreeGrafter"/>
</dbReference>
<dbReference type="SMART" id="SM00866">
    <property type="entry name" value="UTRA"/>
    <property type="match status" value="1"/>
</dbReference>
<gene>
    <name evidence="6" type="primary">mngR</name>
    <name evidence="5" type="ordered locus">SG2040</name>
    <name evidence="6" type="ORF">SGGMMB4_04837</name>
</gene>
<evidence type="ECO:0000313" key="6">
    <source>
        <dbReference type="EMBL" id="CRL46325.1"/>
    </source>
</evidence>
<keyword evidence="7" id="KW-1185">Reference proteome</keyword>
<dbReference type="InterPro" id="IPR036388">
    <property type="entry name" value="WH-like_DNA-bd_sf"/>
</dbReference>
<dbReference type="PANTHER" id="PTHR44846">
    <property type="entry name" value="MANNOSYL-D-GLYCERATE TRANSPORT/METABOLISM SYSTEM REPRESSOR MNGR-RELATED"/>
    <property type="match status" value="1"/>
</dbReference>
<dbReference type="KEGG" id="sgl:SG2040"/>
<dbReference type="InterPro" id="IPR050679">
    <property type="entry name" value="Bact_HTH_transcr_reg"/>
</dbReference>
<dbReference type="EMBL" id="AP008232">
    <property type="protein sequence ID" value="BAE75315.1"/>
    <property type="molecule type" value="Genomic_DNA"/>
</dbReference>
<dbReference type="Pfam" id="PF07702">
    <property type="entry name" value="UTRA"/>
    <property type="match status" value="1"/>
</dbReference>
<name>Q2NRB0_SODGM</name>
<dbReference type="Proteomes" id="UP000001932">
    <property type="component" value="Chromosome"/>
</dbReference>
<sequence>MNRKSVKWITFITRIAPVGELFFLCPHTGLGYEQTDNAVENNEMTDNITEKQKEVIDYILGKIKEKERQSGDKLDTEIAIAKALNITRSTVREATRILIDQRRIYRIKGSGIFIGSIGKNNQSGRFHALSPFDYQAQKGGHRAGRKVISASIVTVPDAAMAQALRIKNSDQVYKILRLMSFDDVPISLEYIHFPVSLFKSIEFKELENSKYSYIERITGKKVYKRDQNFHAFNATDAEMMKYMNIAENAAMMELYEVVYLDDGTPFEVNIAIVNTNMLHLSQVSVRGE</sequence>
<proteinExistence type="predicted"/>
<keyword evidence="2" id="KW-0238">DNA-binding</keyword>
<dbReference type="GO" id="GO:0003700">
    <property type="term" value="F:DNA-binding transcription factor activity"/>
    <property type="evidence" value="ECO:0007669"/>
    <property type="project" value="InterPro"/>
</dbReference>
<dbReference type="InterPro" id="IPR028978">
    <property type="entry name" value="Chorismate_lyase_/UTRA_dom_sf"/>
</dbReference>
<dbReference type="STRING" id="343509.SG2040"/>
<dbReference type="Gene3D" id="1.10.10.10">
    <property type="entry name" value="Winged helix-like DNA-binding domain superfamily/Winged helix DNA-binding domain"/>
    <property type="match status" value="1"/>
</dbReference>
<dbReference type="GO" id="GO:0003677">
    <property type="term" value="F:DNA binding"/>
    <property type="evidence" value="ECO:0007669"/>
    <property type="project" value="UniProtKB-KW"/>
</dbReference>
<accession>Q2NRB0</accession>
<dbReference type="CDD" id="cd07377">
    <property type="entry name" value="WHTH_GntR"/>
    <property type="match status" value="1"/>
</dbReference>
<dbReference type="InterPro" id="IPR036390">
    <property type="entry name" value="WH_DNA-bd_sf"/>
</dbReference>
<dbReference type="Proteomes" id="UP000245838">
    <property type="component" value="Chromosome sggmmb4_Chromosome"/>
</dbReference>
<reference evidence="5 7" key="1">
    <citation type="journal article" date="2006" name="Genome Res.">
        <title>Massive genome erosion and functional adaptations provide insights into the symbiotic lifestyle of Sodalis glossinidius in the tsetse host.</title>
        <authorList>
            <person name="Toh H."/>
            <person name="Weiss B.L."/>
            <person name="Perkin S.A.H."/>
            <person name="Yamashita A."/>
            <person name="Oshima K."/>
            <person name="Hattori M."/>
            <person name="Aksoy S."/>
        </authorList>
    </citation>
    <scope>NUCLEOTIDE SEQUENCE [LARGE SCALE GENOMIC DNA]</scope>
    <source>
        <strain evidence="7">morsitans</strain>
        <strain evidence="5">Morsitans</strain>
    </source>
</reference>